<keyword evidence="3 5" id="KW-1133">Transmembrane helix</keyword>
<proteinExistence type="predicted"/>
<name>A0A160PE34_9HYPH</name>
<dbReference type="EMBL" id="AP014809">
    <property type="protein sequence ID" value="BAU90786.1"/>
    <property type="molecule type" value="Genomic_DNA"/>
</dbReference>
<evidence type="ECO:0000259" key="6">
    <source>
        <dbReference type="Pfam" id="PF06271"/>
    </source>
</evidence>
<dbReference type="RefSeq" id="WP_096485071.1">
    <property type="nucleotide sequence ID" value="NZ_AP014809.1"/>
</dbReference>
<feature type="transmembrane region" description="Helical" evidence="5">
    <location>
        <begin position="182"/>
        <end position="203"/>
    </location>
</feature>
<reference evidence="7 8" key="1">
    <citation type="journal article" date="2016" name="Genome Announc.">
        <title>Complete Genome Sequence of Methylobacterium populi P-1M, Isolated from Pink-Pigmented Household Biofilm.</title>
        <authorList>
            <person name="Morohoshi T."/>
            <person name="Ikeda T."/>
        </authorList>
    </citation>
    <scope>NUCLEOTIDE SEQUENCE [LARGE SCALE GENOMIC DNA]</scope>
    <source>
        <strain evidence="7 8">P-1M</strain>
    </source>
</reference>
<keyword evidence="2 5" id="KW-0812">Transmembrane</keyword>
<dbReference type="InterPro" id="IPR010432">
    <property type="entry name" value="RDD"/>
</dbReference>
<evidence type="ECO:0000256" key="1">
    <source>
        <dbReference type="ARBA" id="ARBA00004141"/>
    </source>
</evidence>
<feature type="domain" description="RDD" evidence="6">
    <location>
        <begin position="77"/>
        <end position="208"/>
    </location>
</feature>
<accession>A0A160PE34</accession>
<organism evidence="7 8">
    <name type="scientific">Methylorubrum populi</name>
    <dbReference type="NCBI Taxonomy" id="223967"/>
    <lineage>
        <taxon>Bacteria</taxon>
        <taxon>Pseudomonadati</taxon>
        <taxon>Pseudomonadota</taxon>
        <taxon>Alphaproteobacteria</taxon>
        <taxon>Hyphomicrobiales</taxon>
        <taxon>Methylobacteriaceae</taxon>
        <taxon>Methylorubrum</taxon>
    </lineage>
</organism>
<gene>
    <name evidence="7" type="ORF">MPPM_2181</name>
</gene>
<protein>
    <recommendedName>
        <fullName evidence="6">RDD domain-containing protein</fullName>
    </recommendedName>
</protein>
<dbReference type="Pfam" id="PF06271">
    <property type="entry name" value="RDD"/>
    <property type="match status" value="1"/>
</dbReference>
<feature type="transmembrane region" description="Helical" evidence="5">
    <location>
        <begin position="87"/>
        <end position="109"/>
    </location>
</feature>
<dbReference type="OrthoDB" id="198456at2"/>
<evidence type="ECO:0000313" key="7">
    <source>
        <dbReference type="EMBL" id="BAU90786.1"/>
    </source>
</evidence>
<dbReference type="GO" id="GO:0016020">
    <property type="term" value="C:membrane"/>
    <property type="evidence" value="ECO:0007669"/>
    <property type="project" value="UniProtKB-SubCell"/>
</dbReference>
<feature type="transmembrane region" description="Helical" evidence="5">
    <location>
        <begin position="129"/>
        <end position="149"/>
    </location>
</feature>
<evidence type="ECO:0000313" key="8">
    <source>
        <dbReference type="Proteomes" id="UP000218288"/>
    </source>
</evidence>
<dbReference type="Proteomes" id="UP000218288">
    <property type="component" value="Chromosome"/>
</dbReference>
<evidence type="ECO:0000256" key="4">
    <source>
        <dbReference type="ARBA" id="ARBA00023136"/>
    </source>
</evidence>
<feature type="transmembrane region" description="Helical" evidence="5">
    <location>
        <begin position="230"/>
        <end position="251"/>
    </location>
</feature>
<comment type="subcellular location">
    <subcellularLocation>
        <location evidence="1">Membrane</location>
        <topology evidence="1">Multi-pass membrane protein</topology>
    </subcellularLocation>
</comment>
<evidence type="ECO:0000256" key="2">
    <source>
        <dbReference type="ARBA" id="ARBA00022692"/>
    </source>
</evidence>
<sequence length="252" mass="27195">MTAHWIGRLEEGLAAAVADDDLPRLVRTGRMTADTPLWRSGGCEEGTAGSAVPQLFAQPPPYPDALSAGEYWSETPPRPWRRFFARLVDVSVVGDGLCAALILGLPELVPETKDVLERYVVAWQPLPEAVLATLFVVPLDAIAMALFGTTLGKYLFGLRVAAPGAPEARLPLRTALRREGQIWWKGQAVGLLVLALIANVIAYRRLKATGTTAWDSALDLRVYSRRPPRGVIAGLVLLLLLFGLLALLGAAI</sequence>
<dbReference type="AlphaFoldDB" id="A0A160PE34"/>
<keyword evidence="4 5" id="KW-0472">Membrane</keyword>
<evidence type="ECO:0000256" key="3">
    <source>
        <dbReference type="ARBA" id="ARBA00022989"/>
    </source>
</evidence>
<evidence type="ECO:0000256" key="5">
    <source>
        <dbReference type="SAM" id="Phobius"/>
    </source>
</evidence>